<name>A0A0C3NH25_PISTI</name>
<dbReference type="Pfam" id="PF14441">
    <property type="entry name" value="OTT_1508_deam"/>
    <property type="match status" value="1"/>
</dbReference>
<gene>
    <name evidence="2" type="ORF">M404DRAFT_34542</name>
</gene>
<evidence type="ECO:0000313" key="3">
    <source>
        <dbReference type="Proteomes" id="UP000054217"/>
    </source>
</evidence>
<dbReference type="PANTHER" id="PTHR42037:SF1">
    <property type="match status" value="1"/>
</dbReference>
<protein>
    <submittedName>
        <fullName evidence="2">Uncharacterized protein</fullName>
    </submittedName>
</protein>
<dbReference type="InParanoid" id="A0A0C3NH25"/>
<accession>A0A0C3NH25</accession>
<dbReference type="STRING" id="870435.A0A0C3NH25"/>
<sequence length="463" mass="52066">MANFQWEDHKQLIDLINMLSLRNGGQLGPNNEEADEGVPSIRSISEEGELKRRFLDSFAEIMSRDKGGEHICSVALCESGDRRLDGDAKVSLFVARNSDFKNLDETFCNKLEGLLATIGASVYREQNDISAVEEELWEELLHYNQPRLNVYVKSLHNNLEAFKNAGSLASIPPYSTGSQSLQDDNAEPTTGCDDPNIGPYSMDTHDAYMRLAREHILELDNILCSHDGPAQWRLLAEHTYSIRHMTSLKILINSCPNVSAGRKLIQDIQFLGRFRSCLRTLVKAALRIPGFAQLSIILVENLQRRSLSYTSPSLADVMMQHLGQALSMTTVKKFISKKWNVIKATLGFEQVQSKVSGKPLPTHAEVQLILYITSRLSCFLCAAFIKYFTLHGVTFRTRGSHGKIYPRWSIPDMDGLHDDMVIALDSALEDMQNLLRDELNKPIISTPHRPESPAEVTDDMDDE</sequence>
<feature type="region of interest" description="Disordered" evidence="1">
    <location>
        <begin position="442"/>
        <end position="463"/>
    </location>
</feature>
<evidence type="ECO:0000256" key="1">
    <source>
        <dbReference type="SAM" id="MobiDB-lite"/>
    </source>
</evidence>
<dbReference type="EMBL" id="KN832079">
    <property type="protein sequence ID" value="KIN95020.1"/>
    <property type="molecule type" value="Genomic_DNA"/>
</dbReference>
<proteinExistence type="predicted"/>
<dbReference type="Proteomes" id="UP000054217">
    <property type="component" value="Unassembled WGS sequence"/>
</dbReference>
<keyword evidence="3" id="KW-1185">Reference proteome</keyword>
<reference evidence="3" key="2">
    <citation type="submission" date="2015-01" db="EMBL/GenBank/DDBJ databases">
        <title>Evolutionary Origins and Diversification of the Mycorrhizal Mutualists.</title>
        <authorList>
            <consortium name="DOE Joint Genome Institute"/>
            <consortium name="Mycorrhizal Genomics Consortium"/>
            <person name="Kohler A."/>
            <person name="Kuo A."/>
            <person name="Nagy L.G."/>
            <person name="Floudas D."/>
            <person name="Copeland A."/>
            <person name="Barry K.W."/>
            <person name="Cichocki N."/>
            <person name="Veneault-Fourrey C."/>
            <person name="LaButti K."/>
            <person name="Lindquist E.A."/>
            <person name="Lipzen A."/>
            <person name="Lundell T."/>
            <person name="Morin E."/>
            <person name="Murat C."/>
            <person name="Riley R."/>
            <person name="Ohm R."/>
            <person name="Sun H."/>
            <person name="Tunlid A."/>
            <person name="Henrissat B."/>
            <person name="Grigoriev I.V."/>
            <person name="Hibbett D.S."/>
            <person name="Martin F."/>
        </authorList>
    </citation>
    <scope>NUCLEOTIDE SEQUENCE [LARGE SCALE GENOMIC DNA]</scope>
    <source>
        <strain evidence="3">Marx 270</strain>
    </source>
</reference>
<evidence type="ECO:0000313" key="2">
    <source>
        <dbReference type="EMBL" id="KIN95020.1"/>
    </source>
</evidence>
<dbReference type="PANTHER" id="PTHR42037">
    <property type="match status" value="1"/>
</dbReference>
<dbReference type="HOGENOM" id="CLU_028287_0_0_1"/>
<reference evidence="2 3" key="1">
    <citation type="submission" date="2014-04" db="EMBL/GenBank/DDBJ databases">
        <authorList>
            <consortium name="DOE Joint Genome Institute"/>
            <person name="Kuo A."/>
            <person name="Kohler A."/>
            <person name="Costa M.D."/>
            <person name="Nagy L.G."/>
            <person name="Floudas D."/>
            <person name="Copeland A."/>
            <person name="Barry K.W."/>
            <person name="Cichocki N."/>
            <person name="Veneault-Fourrey C."/>
            <person name="LaButti K."/>
            <person name="Lindquist E.A."/>
            <person name="Lipzen A."/>
            <person name="Lundell T."/>
            <person name="Morin E."/>
            <person name="Murat C."/>
            <person name="Sun H."/>
            <person name="Tunlid A."/>
            <person name="Henrissat B."/>
            <person name="Grigoriev I.V."/>
            <person name="Hibbett D.S."/>
            <person name="Martin F."/>
            <person name="Nordberg H.P."/>
            <person name="Cantor M.N."/>
            <person name="Hua S.X."/>
        </authorList>
    </citation>
    <scope>NUCLEOTIDE SEQUENCE [LARGE SCALE GENOMIC DNA]</scope>
    <source>
        <strain evidence="2 3">Marx 270</strain>
    </source>
</reference>
<dbReference type="OrthoDB" id="4851849at2759"/>
<dbReference type="InterPro" id="IPR027796">
    <property type="entry name" value="OTT_1508_deam-like"/>
</dbReference>
<dbReference type="AlphaFoldDB" id="A0A0C3NH25"/>
<feature type="region of interest" description="Disordered" evidence="1">
    <location>
        <begin position="176"/>
        <end position="197"/>
    </location>
</feature>
<organism evidence="2 3">
    <name type="scientific">Pisolithus tinctorius Marx 270</name>
    <dbReference type="NCBI Taxonomy" id="870435"/>
    <lineage>
        <taxon>Eukaryota</taxon>
        <taxon>Fungi</taxon>
        <taxon>Dikarya</taxon>
        <taxon>Basidiomycota</taxon>
        <taxon>Agaricomycotina</taxon>
        <taxon>Agaricomycetes</taxon>
        <taxon>Agaricomycetidae</taxon>
        <taxon>Boletales</taxon>
        <taxon>Sclerodermatineae</taxon>
        <taxon>Pisolithaceae</taxon>
        <taxon>Pisolithus</taxon>
    </lineage>
</organism>